<keyword evidence="5" id="KW-0378">Hydrolase</keyword>
<evidence type="ECO:0000256" key="2">
    <source>
        <dbReference type="ARBA" id="ARBA00022596"/>
    </source>
</evidence>
<dbReference type="InterPro" id="IPR003495">
    <property type="entry name" value="CobW/HypB/UreG_nucleotide-bd"/>
</dbReference>
<feature type="domain" description="CobW/HypB/UreG nucleotide-binding" evidence="8">
    <location>
        <begin position="38"/>
        <end position="175"/>
    </location>
</feature>
<dbReference type="Gene3D" id="3.40.50.300">
    <property type="entry name" value="P-loop containing nucleotide triphosphate hydrolases"/>
    <property type="match status" value="1"/>
</dbReference>
<keyword evidence="2" id="KW-0533">Nickel</keyword>
<dbReference type="OMA" id="NVGNMVC"/>
<dbReference type="RefSeq" id="WP_015505495.1">
    <property type="nucleotide sequence ID" value="NZ_CAYARL010000009.1"/>
</dbReference>
<dbReference type="EMBL" id="CP017686">
    <property type="protein sequence ID" value="AYQ55714.1"/>
    <property type="molecule type" value="Genomic_DNA"/>
</dbReference>
<dbReference type="InterPro" id="IPR027417">
    <property type="entry name" value="P-loop_NTPase"/>
</dbReference>
<accession>A0A3G3IJG6</accession>
<evidence type="ECO:0000256" key="4">
    <source>
        <dbReference type="ARBA" id="ARBA00022741"/>
    </source>
</evidence>
<dbReference type="GO" id="GO:0008270">
    <property type="term" value="F:zinc ion binding"/>
    <property type="evidence" value="ECO:0007669"/>
    <property type="project" value="TreeGrafter"/>
</dbReference>
<dbReference type="NCBIfam" id="TIGR00073">
    <property type="entry name" value="hypB"/>
    <property type="match status" value="1"/>
</dbReference>
<dbReference type="GO" id="GO:0003924">
    <property type="term" value="F:GTPase activity"/>
    <property type="evidence" value="ECO:0007669"/>
    <property type="project" value="InterPro"/>
</dbReference>
<keyword evidence="3" id="KW-0479">Metal-binding</keyword>
<sequence>MHIVQAGMETDVLKANNKVAHEIYHMFKEHGIRSVDFMGSIGSGKTTLICEMGKRLEEQGKKVVVIAGDVTGDDDFKRFKAAGLEAINCNTNKECHLEAWQIKKVLEGTDLDRYDVVIIENVGNLVCPADFPLGTDYRAVVISTTEGDDMVRKHHAVFLHSDVAVLNKMDICDAVGVDPQIILDDYAKLTGGVKKMYTTSAKKGDGIDEVIAALGL</sequence>
<dbReference type="GO" id="GO:0005525">
    <property type="term" value="F:GTP binding"/>
    <property type="evidence" value="ECO:0007669"/>
    <property type="project" value="UniProtKB-KW"/>
</dbReference>
<dbReference type="SUPFAM" id="SSF52540">
    <property type="entry name" value="P-loop containing nucleoside triphosphate hydrolases"/>
    <property type="match status" value="1"/>
</dbReference>
<evidence type="ECO:0000313" key="10">
    <source>
        <dbReference type="Proteomes" id="UP000273278"/>
    </source>
</evidence>
<reference evidence="9 10" key="1">
    <citation type="submission" date="2016-10" db="EMBL/GenBank/DDBJ databases">
        <title>Complete genome of the TMA-utilizing, human hosted archaeon Methanomethylophilus alvus Gen. nov, sp. nov., strain Mx-05, derived from a pure culture.</title>
        <authorList>
            <person name="Brugere J.-F."/>
            <person name="Ben Hania W."/>
            <person name="Chaudhary P.P."/>
            <person name="Gaci N."/>
            <person name="Borrel G."/>
            <person name="Cao Van Tuat L."/>
            <person name="Fardeau M.-L."/>
            <person name="Harris H.M.B."/>
            <person name="O'Toole P.W."/>
            <person name="Ollivier B."/>
        </authorList>
    </citation>
    <scope>NUCLEOTIDE SEQUENCE [LARGE SCALE GENOMIC DNA]</scope>
    <source>
        <strain evidence="9 10">Mx-05</strain>
    </source>
</reference>
<evidence type="ECO:0000259" key="8">
    <source>
        <dbReference type="Pfam" id="PF02492"/>
    </source>
</evidence>
<organism evidence="9 10">
    <name type="scientific">Methanomethylophilus alvi</name>
    <dbReference type="NCBI Taxonomy" id="1291540"/>
    <lineage>
        <taxon>Archaea</taxon>
        <taxon>Methanobacteriati</taxon>
        <taxon>Thermoplasmatota</taxon>
        <taxon>Thermoplasmata</taxon>
        <taxon>Methanomassiliicoccales</taxon>
        <taxon>Methanomethylophilaceae</taxon>
        <taxon>Methanomethylophilus</taxon>
    </lineage>
</organism>
<dbReference type="InterPro" id="IPR004392">
    <property type="entry name" value="Hyd_mat_HypB"/>
</dbReference>
<dbReference type="Proteomes" id="UP000273278">
    <property type="component" value="Chromosome"/>
</dbReference>
<keyword evidence="7" id="KW-0342">GTP-binding</keyword>
<dbReference type="GeneID" id="41322384"/>
<dbReference type="AlphaFoldDB" id="A0A3G3IJG6"/>
<evidence type="ECO:0000256" key="3">
    <source>
        <dbReference type="ARBA" id="ARBA00022723"/>
    </source>
</evidence>
<keyword evidence="4" id="KW-0547">Nucleotide-binding</keyword>
<protein>
    <submittedName>
        <fullName evidence="9">Hydrogenase accessory protein HypB</fullName>
    </submittedName>
</protein>
<gene>
    <name evidence="9" type="ORF">BKD89_07935</name>
</gene>
<proteinExistence type="inferred from homology"/>
<dbReference type="PANTHER" id="PTHR30134:SF2">
    <property type="entry name" value="HYDROGENASE MATURATION FACTOR HYPB"/>
    <property type="match status" value="1"/>
</dbReference>
<keyword evidence="6" id="KW-0862">Zinc</keyword>
<evidence type="ECO:0000313" key="9">
    <source>
        <dbReference type="EMBL" id="AYQ55714.1"/>
    </source>
</evidence>
<dbReference type="PANTHER" id="PTHR30134">
    <property type="entry name" value="HYDROGENASE PROTEIN ASSEMBLY PROTEIN, NICKEL CHAPERONE"/>
    <property type="match status" value="1"/>
</dbReference>
<evidence type="ECO:0000256" key="7">
    <source>
        <dbReference type="ARBA" id="ARBA00023134"/>
    </source>
</evidence>
<dbReference type="GO" id="GO:0051604">
    <property type="term" value="P:protein maturation"/>
    <property type="evidence" value="ECO:0007669"/>
    <property type="project" value="InterPro"/>
</dbReference>
<dbReference type="Pfam" id="PF02492">
    <property type="entry name" value="cobW"/>
    <property type="match status" value="1"/>
</dbReference>
<dbReference type="GO" id="GO:0016151">
    <property type="term" value="F:nickel cation binding"/>
    <property type="evidence" value="ECO:0007669"/>
    <property type="project" value="InterPro"/>
</dbReference>
<evidence type="ECO:0000256" key="1">
    <source>
        <dbReference type="ARBA" id="ARBA00006211"/>
    </source>
</evidence>
<evidence type="ECO:0000256" key="6">
    <source>
        <dbReference type="ARBA" id="ARBA00022833"/>
    </source>
</evidence>
<dbReference type="PIRSF" id="PIRSF005624">
    <property type="entry name" value="Ni-bind_GTPase"/>
    <property type="match status" value="1"/>
</dbReference>
<evidence type="ECO:0000256" key="5">
    <source>
        <dbReference type="ARBA" id="ARBA00022801"/>
    </source>
</evidence>
<comment type="similarity">
    <text evidence="1">Belongs to the SIMIBI class G3E GTPase family. HypB/HupM subfamily.</text>
</comment>
<name>A0A3G3IJG6_9ARCH</name>